<dbReference type="Proteomes" id="UP000620124">
    <property type="component" value="Unassembled WGS sequence"/>
</dbReference>
<name>A0A8H6YVW3_9AGAR</name>
<protein>
    <recommendedName>
        <fullName evidence="3">F-box domain-containing protein</fullName>
    </recommendedName>
</protein>
<evidence type="ECO:0000313" key="1">
    <source>
        <dbReference type="EMBL" id="KAF7364805.1"/>
    </source>
</evidence>
<accession>A0A8H6YVW3</accession>
<evidence type="ECO:0008006" key="3">
    <source>
        <dbReference type="Google" id="ProtNLM"/>
    </source>
</evidence>
<dbReference type="AlphaFoldDB" id="A0A8H6YVW3"/>
<dbReference type="OrthoDB" id="3365698at2759"/>
<comment type="caution">
    <text evidence="1">The sequence shown here is derived from an EMBL/GenBank/DDBJ whole genome shotgun (WGS) entry which is preliminary data.</text>
</comment>
<evidence type="ECO:0000313" key="2">
    <source>
        <dbReference type="Proteomes" id="UP000620124"/>
    </source>
</evidence>
<sequence>MSAQEAPLLLCRICSSWRTIALSTPRLWSSIHIAVPHDKLPQHVHDGCLELVKAWLARSGGLPLSISFYRHYPPGPSPFFDTIVSLSSRWKHISVLGQQIRLSRADVPMLQSIEILDHTIGDEPADAHDVFCGDSIRSVSLGTNGNPIQLPLPWSQLTILSLDRFQDPRTSFSQGWPLSSSMALNILAQCRNLHECAISLSSGVDDTVDVPSSVELPLLSSLVILVRAYYVFAPQQRDPLDRLRLPQLSSFALTGPRLDQDSAGGFPFPTLLSTATKLKDFELDPLLLCTKEALLTFMKLLPPSVQRLVLRQNVRGSRGLTLIDNEFLHLLAPASHGQAADKPLPGAGFLLPELIELNCTAGFSDKDLLYFIRARMRYQRLRRVRVQFYRPVEKDILPELRSFIEEFGLDVLLEYNKHRDIWNPRDGLPKRSRTAQT</sequence>
<organism evidence="1 2">
    <name type="scientific">Mycena venus</name>
    <dbReference type="NCBI Taxonomy" id="2733690"/>
    <lineage>
        <taxon>Eukaryota</taxon>
        <taxon>Fungi</taxon>
        <taxon>Dikarya</taxon>
        <taxon>Basidiomycota</taxon>
        <taxon>Agaricomycotina</taxon>
        <taxon>Agaricomycetes</taxon>
        <taxon>Agaricomycetidae</taxon>
        <taxon>Agaricales</taxon>
        <taxon>Marasmiineae</taxon>
        <taxon>Mycenaceae</taxon>
        <taxon>Mycena</taxon>
    </lineage>
</organism>
<proteinExistence type="predicted"/>
<gene>
    <name evidence="1" type="ORF">MVEN_00350600</name>
</gene>
<reference evidence="1" key="1">
    <citation type="submission" date="2020-05" db="EMBL/GenBank/DDBJ databases">
        <title>Mycena genomes resolve the evolution of fungal bioluminescence.</title>
        <authorList>
            <person name="Tsai I.J."/>
        </authorList>
    </citation>
    <scope>NUCLEOTIDE SEQUENCE</scope>
    <source>
        <strain evidence="1">CCC161011</strain>
    </source>
</reference>
<keyword evidence="2" id="KW-1185">Reference proteome</keyword>
<dbReference type="EMBL" id="JACAZI010000003">
    <property type="protein sequence ID" value="KAF7364805.1"/>
    <property type="molecule type" value="Genomic_DNA"/>
</dbReference>